<protein>
    <submittedName>
        <fullName evidence="1">Uncharacterized protein</fullName>
    </submittedName>
</protein>
<dbReference type="AlphaFoldDB" id="A0A644ZUW1"/>
<gene>
    <name evidence="1" type="ORF">SDC9_90886</name>
</gene>
<evidence type="ECO:0000313" key="1">
    <source>
        <dbReference type="EMBL" id="MPM44208.1"/>
    </source>
</evidence>
<dbReference type="EMBL" id="VSSQ01010389">
    <property type="protein sequence ID" value="MPM44208.1"/>
    <property type="molecule type" value="Genomic_DNA"/>
</dbReference>
<accession>A0A644ZUW1</accession>
<sequence length="41" mass="4439">MLHVVVGPLDVECHEDAIFVQDFTFTHGHAYVGALGGIDDI</sequence>
<reference evidence="1" key="1">
    <citation type="submission" date="2019-08" db="EMBL/GenBank/DDBJ databases">
        <authorList>
            <person name="Kucharzyk K."/>
            <person name="Murdoch R.W."/>
            <person name="Higgins S."/>
            <person name="Loffler F."/>
        </authorList>
    </citation>
    <scope>NUCLEOTIDE SEQUENCE</scope>
</reference>
<organism evidence="1">
    <name type="scientific">bioreactor metagenome</name>
    <dbReference type="NCBI Taxonomy" id="1076179"/>
    <lineage>
        <taxon>unclassified sequences</taxon>
        <taxon>metagenomes</taxon>
        <taxon>ecological metagenomes</taxon>
    </lineage>
</organism>
<comment type="caution">
    <text evidence="1">The sequence shown here is derived from an EMBL/GenBank/DDBJ whole genome shotgun (WGS) entry which is preliminary data.</text>
</comment>
<name>A0A644ZUW1_9ZZZZ</name>
<proteinExistence type="predicted"/>